<evidence type="ECO:0000313" key="2">
    <source>
        <dbReference type="Proteomes" id="UP001604335"/>
    </source>
</evidence>
<accession>A0ABW7CC58</accession>
<dbReference type="RefSeq" id="WP_393014246.1">
    <property type="nucleotide sequence ID" value="NZ_JAZAQF010000081.1"/>
</dbReference>
<name>A0ABW7CC58_9CYAN</name>
<proteinExistence type="predicted"/>
<keyword evidence="2" id="KW-1185">Reference proteome</keyword>
<sequence length="234" mass="26286">MIFLRHISLGDSCEVSARKLISFYSFNQEPKAIADLLTLWAKSCDLIDSKGSLTFKDYALETKELTDSFSNELLDDVAVRLYLNNILGDEVFQWLTHSELQELVAAILTYRSNPRSAIECSGRAYEDILRRLSVEIGSIDAKKIAGKSGISELANGILYAYRDDAGTSLSFIHTKQRDISQAIGSVRNMAGHSLEAKSMERWELSSTAAIGKILITISSIRSLYHYIKQRKYLF</sequence>
<reference evidence="2" key="1">
    <citation type="journal article" date="2024" name="Algal Res.">
        <title>Biochemical, toxicological and genomic investigation of a high-biomass producing Limnothrix strain isolated from Italian shallow drinking water reservoir.</title>
        <authorList>
            <person name="Simonazzi M."/>
            <person name="Shishido T.K."/>
            <person name="Delbaje E."/>
            <person name="Wahlsten M."/>
            <person name="Fewer D.P."/>
            <person name="Sivonen K."/>
            <person name="Pezzolesi L."/>
            <person name="Pistocchi R."/>
        </authorList>
    </citation>
    <scope>NUCLEOTIDE SEQUENCE [LARGE SCALE GENOMIC DNA]</scope>
    <source>
        <strain evidence="2">LRLZ20PSL1</strain>
    </source>
</reference>
<evidence type="ECO:0000313" key="1">
    <source>
        <dbReference type="EMBL" id="MFG3818726.1"/>
    </source>
</evidence>
<comment type="caution">
    <text evidence="1">The sequence shown here is derived from an EMBL/GenBank/DDBJ whole genome shotgun (WGS) entry which is preliminary data.</text>
</comment>
<evidence type="ECO:0008006" key="3">
    <source>
        <dbReference type="Google" id="ProtNLM"/>
    </source>
</evidence>
<organism evidence="1 2">
    <name type="scientific">Limnothrix redekei LRLZ20PSL1</name>
    <dbReference type="NCBI Taxonomy" id="3112953"/>
    <lineage>
        <taxon>Bacteria</taxon>
        <taxon>Bacillati</taxon>
        <taxon>Cyanobacteriota</taxon>
        <taxon>Cyanophyceae</taxon>
        <taxon>Pseudanabaenales</taxon>
        <taxon>Pseudanabaenaceae</taxon>
        <taxon>Limnothrix</taxon>
    </lineage>
</organism>
<dbReference type="Proteomes" id="UP001604335">
    <property type="component" value="Unassembled WGS sequence"/>
</dbReference>
<gene>
    <name evidence="1" type="ORF">VPK24_13845</name>
</gene>
<dbReference type="EMBL" id="JAZAQF010000081">
    <property type="protein sequence ID" value="MFG3818726.1"/>
    <property type="molecule type" value="Genomic_DNA"/>
</dbReference>
<protein>
    <recommendedName>
        <fullName evidence="3">MAE-28990/MAE-18760-like HEPN domain-containing protein</fullName>
    </recommendedName>
</protein>